<evidence type="ECO:0000313" key="12">
    <source>
        <dbReference type="EMBL" id="CAE0478743.1"/>
    </source>
</evidence>
<keyword evidence="10" id="KW-0813">Transport</keyword>
<evidence type="ECO:0000259" key="11">
    <source>
        <dbReference type="PROSITE" id="PS01033"/>
    </source>
</evidence>
<evidence type="ECO:0000256" key="3">
    <source>
        <dbReference type="ARBA" id="ARBA00007609"/>
    </source>
</evidence>
<evidence type="ECO:0000256" key="2">
    <source>
        <dbReference type="ARBA" id="ARBA00004496"/>
    </source>
</evidence>
<evidence type="ECO:0000256" key="1">
    <source>
        <dbReference type="ARBA" id="ARBA00004123"/>
    </source>
</evidence>
<dbReference type="GO" id="GO:0020037">
    <property type="term" value="F:heme binding"/>
    <property type="evidence" value="ECO:0007669"/>
    <property type="project" value="InterPro"/>
</dbReference>
<dbReference type="PRINTS" id="PR00188">
    <property type="entry name" value="PLANTGLOBIN"/>
</dbReference>
<dbReference type="InterPro" id="IPR012292">
    <property type="entry name" value="Globin/Proto"/>
</dbReference>
<evidence type="ECO:0000256" key="8">
    <source>
        <dbReference type="ARBA" id="ARBA00023004"/>
    </source>
</evidence>
<organism evidence="12">
    <name type="scientific">Chaetoceros debilis</name>
    <dbReference type="NCBI Taxonomy" id="122233"/>
    <lineage>
        <taxon>Eukaryota</taxon>
        <taxon>Sar</taxon>
        <taxon>Stramenopiles</taxon>
        <taxon>Ochrophyta</taxon>
        <taxon>Bacillariophyta</taxon>
        <taxon>Coscinodiscophyceae</taxon>
        <taxon>Chaetocerotophycidae</taxon>
        <taxon>Chaetocerotales</taxon>
        <taxon>Chaetocerotaceae</taxon>
        <taxon>Chaetoceros</taxon>
    </lineage>
</organism>
<dbReference type="SUPFAM" id="SSF46458">
    <property type="entry name" value="Globin-like"/>
    <property type="match status" value="1"/>
</dbReference>
<keyword evidence="9" id="KW-0539">Nucleus</keyword>
<keyword evidence="10" id="KW-0561">Oxygen transport</keyword>
<protein>
    <recommendedName>
        <fullName evidence="11">Globin domain-containing protein</fullName>
    </recommendedName>
</protein>
<comment type="subunit">
    <text evidence="4">Homodimer.</text>
</comment>
<dbReference type="GO" id="GO:0005344">
    <property type="term" value="F:oxygen carrier activity"/>
    <property type="evidence" value="ECO:0007669"/>
    <property type="project" value="UniProtKB-KW"/>
</dbReference>
<keyword evidence="5" id="KW-0963">Cytoplasm</keyword>
<dbReference type="PANTHER" id="PTHR22924">
    <property type="entry name" value="LEGHEMOGLOBIN-RELATED"/>
    <property type="match status" value="1"/>
</dbReference>
<dbReference type="InterPro" id="IPR001032">
    <property type="entry name" value="Leghaemoglobin-like"/>
</dbReference>
<evidence type="ECO:0000256" key="6">
    <source>
        <dbReference type="ARBA" id="ARBA00022617"/>
    </source>
</evidence>
<dbReference type="GO" id="GO:0046872">
    <property type="term" value="F:metal ion binding"/>
    <property type="evidence" value="ECO:0007669"/>
    <property type="project" value="UniProtKB-KW"/>
</dbReference>
<comment type="subcellular location">
    <subcellularLocation>
        <location evidence="2">Cytoplasm</location>
    </subcellularLocation>
    <subcellularLocation>
        <location evidence="1">Nucleus</location>
    </subcellularLocation>
</comment>
<accession>A0A7S3QJH8</accession>
<comment type="similarity">
    <text evidence="3">Belongs to the plant globin family.</text>
</comment>
<dbReference type="Pfam" id="PF00042">
    <property type="entry name" value="Globin"/>
    <property type="match status" value="1"/>
</dbReference>
<evidence type="ECO:0000256" key="5">
    <source>
        <dbReference type="ARBA" id="ARBA00022490"/>
    </source>
</evidence>
<dbReference type="GO" id="GO:0005737">
    <property type="term" value="C:cytoplasm"/>
    <property type="evidence" value="ECO:0007669"/>
    <property type="project" value="UniProtKB-SubCell"/>
</dbReference>
<dbReference type="PANTHER" id="PTHR22924:SF98">
    <property type="entry name" value="NON-SYMBIOTIC HEMOGLOBIN 3"/>
    <property type="match status" value="1"/>
</dbReference>
<keyword evidence="8" id="KW-0408">Iron</keyword>
<name>A0A7S3QJH8_9STRA</name>
<keyword evidence="6 10" id="KW-0349">Heme</keyword>
<dbReference type="Gene3D" id="1.10.490.10">
    <property type="entry name" value="Globins"/>
    <property type="match status" value="1"/>
</dbReference>
<evidence type="ECO:0000256" key="7">
    <source>
        <dbReference type="ARBA" id="ARBA00022723"/>
    </source>
</evidence>
<dbReference type="GO" id="GO:0019825">
    <property type="term" value="F:oxygen binding"/>
    <property type="evidence" value="ECO:0007669"/>
    <property type="project" value="InterPro"/>
</dbReference>
<proteinExistence type="inferred from homology"/>
<evidence type="ECO:0000256" key="4">
    <source>
        <dbReference type="ARBA" id="ARBA00011738"/>
    </source>
</evidence>
<reference evidence="12" key="1">
    <citation type="submission" date="2021-01" db="EMBL/GenBank/DDBJ databases">
        <authorList>
            <person name="Corre E."/>
            <person name="Pelletier E."/>
            <person name="Niang G."/>
            <person name="Scheremetjew M."/>
            <person name="Finn R."/>
            <person name="Kale V."/>
            <person name="Holt S."/>
            <person name="Cochrane G."/>
            <person name="Meng A."/>
            <person name="Brown T."/>
            <person name="Cohen L."/>
        </authorList>
    </citation>
    <scope>NUCLEOTIDE SEQUENCE</scope>
    <source>
        <strain evidence="12">MM31A-1</strain>
    </source>
</reference>
<gene>
    <name evidence="12" type="ORF">CDEB00056_LOCUS23596</name>
</gene>
<sequence length="152" mass="16505">MASKVIESWKLITAIPNYEEVAGELLFKNIFTIAPEAYGLFSFSKDYDIMSNELFASQKFKKHAAGVIGTVNVAVGMLGPDLSPLADILKGLGRKHKVYGVLEAHYDIVGQALIQTLSDAMADAFSDEVKAAWGEVWGVISSTMIEGAGYRK</sequence>
<evidence type="ECO:0000256" key="10">
    <source>
        <dbReference type="RuleBase" id="RU000356"/>
    </source>
</evidence>
<dbReference type="EMBL" id="HBIO01030798">
    <property type="protein sequence ID" value="CAE0478743.1"/>
    <property type="molecule type" value="Transcribed_RNA"/>
</dbReference>
<keyword evidence="7" id="KW-0479">Metal-binding</keyword>
<dbReference type="InterPro" id="IPR000971">
    <property type="entry name" value="Globin"/>
</dbReference>
<dbReference type="GO" id="GO:0005634">
    <property type="term" value="C:nucleus"/>
    <property type="evidence" value="ECO:0007669"/>
    <property type="project" value="UniProtKB-SubCell"/>
</dbReference>
<comment type="similarity">
    <text evidence="10">Belongs to the globin family.</text>
</comment>
<evidence type="ECO:0000256" key="9">
    <source>
        <dbReference type="ARBA" id="ARBA00023242"/>
    </source>
</evidence>
<dbReference type="InterPro" id="IPR009050">
    <property type="entry name" value="Globin-like_sf"/>
</dbReference>
<dbReference type="AlphaFoldDB" id="A0A7S3QJH8"/>
<feature type="domain" description="Globin" evidence="11">
    <location>
        <begin position="1"/>
        <end position="149"/>
    </location>
</feature>
<dbReference type="PROSITE" id="PS01033">
    <property type="entry name" value="GLOBIN"/>
    <property type="match status" value="1"/>
</dbReference>